<sequence length="190" mass="20970">MKEKERITDPEELMQLARTAARNRMEQVGESETNPGGETREQIESTIKAAFDEAWKGGEYLRQRFTDAGHDLMISEAEYKLATRGSGLYDSTITSALKRFATPGKRISRRMVNGFYHITIADDLSKEAQTKAHDDAIRHEERARIKGLVAALAVDFAGNALTGIYKANLFAAIDSGISAKDIDNGVSDES</sequence>
<gene>
    <name evidence="1" type="ORF">DOMN_66</name>
</gene>
<protein>
    <submittedName>
        <fullName evidence="1">Uncharacterized protein</fullName>
    </submittedName>
</protein>
<evidence type="ECO:0000313" key="2">
    <source>
        <dbReference type="Proteomes" id="UP000322242"/>
    </source>
</evidence>
<accession>A0A5B9NCU1</accession>
<organism evidence="1 2">
    <name type="scientific">Klebsiella phage vB_KpnS_Domnhall</name>
    <dbReference type="NCBI Taxonomy" id="2591369"/>
    <lineage>
        <taxon>Viruses</taxon>
        <taxon>Duplodnaviria</taxon>
        <taxon>Heunggongvirae</taxon>
        <taxon>Uroviricota</taxon>
        <taxon>Caudoviricetes</taxon>
        <taxon>Drexlerviridae</taxon>
        <taxon>Webervirus</taxon>
        <taxon>Webervirus domnhall</taxon>
    </lineage>
</organism>
<dbReference type="Proteomes" id="UP000322242">
    <property type="component" value="Segment"/>
</dbReference>
<dbReference type="EMBL" id="MN013075">
    <property type="protein sequence ID" value="QEG11957.1"/>
    <property type="molecule type" value="Genomic_DNA"/>
</dbReference>
<name>A0A5B9NCU1_9CAUD</name>
<keyword evidence="2" id="KW-1185">Reference proteome</keyword>
<evidence type="ECO:0000313" key="1">
    <source>
        <dbReference type="EMBL" id="QEG11957.1"/>
    </source>
</evidence>
<proteinExistence type="predicted"/>
<reference evidence="1 2" key="1">
    <citation type="submission" date="2019-04" db="EMBL/GenBank/DDBJ databases">
        <authorList>
            <person name="Sirrine M.R."/>
            <person name="Thurgood T.L."/>
            <person name="Sharma R."/>
            <person name="Wilkey A."/>
            <person name="Kruger J.L."/>
            <person name="Arens D.K."/>
            <person name="Thompson D.W."/>
            <person name="Casjens S."/>
            <person name="Grose J.H."/>
        </authorList>
    </citation>
    <scope>NUCLEOTIDE SEQUENCE [LARGE SCALE GENOMIC DNA]</scope>
</reference>